<dbReference type="RefSeq" id="WP_172203834.1">
    <property type="nucleotide sequence ID" value="NZ_CP071060.1"/>
</dbReference>
<dbReference type="EMBL" id="CP071060">
    <property type="protein sequence ID" value="QSI78334.1"/>
    <property type="molecule type" value="Genomic_DNA"/>
</dbReference>
<evidence type="ECO:0000313" key="11">
    <source>
        <dbReference type="Proteomes" id="UP000663570"/>
    </source>
</evidence>
<evidence type="ECO:0000256" key="1">
    <source>
        <dbReference type="ARBA" id="ARBA00004429"/>
    </source>
</evidence>
<accession>A0ABX7MCD9</accession>
<evidence type="ECO:0000256" key="6">
    <source>
        <dbReference type="ARBA" id="ARBA00022692"/>
    </source>
</evidence>
<feature type="transmembrane region" description="Helical" evidence="9">
    <location>
        <begin position="85"/>
        <end position="101"/>
    </location>
</feature>
<dbReference type="PANTHER" id="PTHR33529">
    <property type="entry name" value="SLR0882 PROTEIN-RELATED"/>
    <property type="match status" value="1"/>
</dbReference>
<protein>
    <recommendedName>
        <fullName evidence="2">Lipopolysaccharide export system permease protein LptF</fullName>
    </recommendedName>
</protein>
<evidence type="ECO:0000256" key="5">
    <source>
        <dbReference type="ARBA" id="ARBA00022519"/>
    </source>
</evidence>
<reference evidence="10 11" key="1">
    <citation type="submission" date="2021-02" db="EMBL/GenBank/DDBJ databases">
        <title>Niveibacterium changnyeongensis HC41.</title>
        <authorList>
            <person name="Kang M."/>
        </authorList>
    </citation>
    <scope>NUCLEOTIDE SEQUENCE [LARGE SCALE GENOMIC DNA]</scope>
    <source>
        <strain evidence="10 11">HC41</strain>
    </source>
</reference>
<dbReference type="InterPro" id="IPR030922">
    <property type="entry name" value="LptF"/>
</dbReference>
<evidence type="ECO:0000256" key="8">
    <source>
        <dbReference type="ARBA" id="ARBA00023136"/>
    </source>
</evidence>
<dbReference type="InterPro" id="IPR005495">
    <property type="entry name" value="LptG/LptF_permease"/>
</dbReference>
<keyword evidence="4" id="KW-1003">Cell membrane</keyword>
<feature type="transmembrane region" description="Helical" evidence="9">
    <location>
        <begin position="324"/>
        <end position="346"/>
    </location>
</feature>
<keyword evidence="6 9" id="KW-0812">Transmembrane</keyword>
<feature type="transmembrane region" description="Helical" evidence="9">
    <location>
        <begin position="47"/>
        <end position="73"/>
    </location>
</feature>
<evidence type="ECO:0000256" key="2">
    <source>
        <dbReference type="ARBA" id="ARBA00014213"/>
    </source>
</evidence>
<keyword evidence="3" id="KW-0813">Transport</keyword>
<gene>
    <name evidence="10" type="primary">lptF</name>
    <name evidence="10" type="ORF">JY500_06810</name>
</gene>
<evidence type="ECO:0000313" key="10">
    <source>
        <dbReference type="EMBL" id="QSI78334.1"/>
    </source>
</evidence>
<keyword evidence="8 9" id="KW-0472">Membrane</keyword>
<comment type="subcellular location">
    <subcellularLocation>
        <location evidence="1">Cell inner membrane</location>
        <topology evidence="1">Multi-pass membrane protein</topology>
    </subcellularLocation>
</comment>
<dbReference type="Proteomes" id="UP000663570">
    <property type="component" value="Chromosome"/>
</dbReference>
<evidence type="ECO:0000256" key="7">
    <source>
        <dbReference type="ARBA" id="ARBA00022989"/>
    </source>
</evidence>
<dbReference type="NCBIfam" id="TIGR04407">
    <property type="entry name" value="LptF_YjgP"/>
    <property type="match status" value="1"/>
</dbReference>
<keyword evidence="5" id="KW-0997">Cell inner membrane</keyword>
<dbReference type="PANTHER" id="PTHR33529:SF7">
    <property type="entry name" value="LIPOPOLYSACCHARIDE EXPORT SYSTEM PERMEASE PROTEIN LPTF"/>
    <property type="match status" value="1"/>
</dbReference>
<organism evidence="10 11">
    <name type="scientific">Niveibacterium microcysteis</name>
    <dbReference type="NCBI Taxonomy" id="2811415"/>
    <lineage>
        <taxon>Bacteria</taxon>
        <taxon>Pseudomonadati</taxon>
        <taxon>Pseudomonadota</taxon>
        <taxon>Betaproteobacteria</taxon>
        <taxon>Rhodocyclales</taxon>
        <taxon>Rhodocyclaceae</taxon>
        <taxon>Niveibacterium</taxon>
    </lineage>
</organism>
<name>A0ABX7MCD9_9RHOO</name>
<keyword evidence="7 9" id="KW-1133">Transmembrane helix</keyword>
<feature type="transmembrane region" description="Helical" evidence="9">
    <location>
        <begin position="107"/>
        <end position="124"/>
    </location>
</feature>
<evidence type="ECO:0000256" key="4">
    <source>
        <dbReference type="ARBA" id="ARBA00022475"/>
    </source>
</evidence>
<feature type="transmembrane region" description="Helical" evidence="9">
    <location>
        <begin position="12"/>
        <end position="35"/>
    </location>
</feature>
<sequence length="358" mass="39290">MVFQRAAMREFAANAVAIFVALFFILLTVILIRLLSQAAGGRLPPDAVLSLIGFTALNHLGTLLSLTLFISVLMSLTRVYRDSEMVVWFASGVPLSAWISPVLKFSLPIVAVIAVLSGYLSPWAQGRAQEYRKQLEARDDVSSVSPGTFREDTGGRRVFFVESVAENDAEVKNVFVSMPLADRLRIIVASHGSVEVQPNGDRFAVLKDGRRYDGRPGTPEFSVTRFDTYAIRIEAKEVGVLEITPRITPTPQLIAVPTPQNRGELSWRLGLPLAALVLTLIAVPLSFVNPRAGRAVNLLFAVFVFSTYISLLQVMQAWIGQGKIGFGAGLAALHVPMAVLLIGMFAHRMQLLSRLFRR</sequence>
<keyword evidence="11" id="KW-1185">Reference proteome</keyword>
<proteinExistence type="predicted"/>
<feature type="transmembrane region" description="Helical" evidence="9">
    <location>
        <begin position="294"/>
        <end position="312"/>
    </location>
</feature>
<evidence type="ECO:0000256" key="3">
    <source>
        <dbReference type="ARBA" id="ARBA00022448"/>
    </source>
</evidence>
<evidence type="ECO:0000256" key="9">
    <source>
        <dbReference type="SAM" id="Phobius"/>
    </source>
</evidence>
<dbReference type="Pfam" id="PF03739">
    <property type="entry name" value="LptF_LptG"/>
    <property type="match status" value="1"/>
</dbReference>